<feature type="transmembrane region" description="Helical" evidence="1">
    <location>
        <begin position="141"/>
        <end position="166"/>
    </location>
</feature>
<protein>
    <submittedName>
        <fullName evidence="2">Uncharacterized protein</fullName>
    </submittedName>
</protein>
<keyword evidence="3" id="KW-1185">Reference proteome</keyword>
<feature type="transmembrane region" description="Helical" evidence="1">
    <location>
        <begin position="117"/>
        <end position="135"/>
    </location>
</feature>
<dbReference type="Pfam" id="PF16015">
    <property type="entry name" value="Promethin"/>
    <property type="match status" value="1"/>
</dbReference>
<keyword evidence="1" id="KW-0472">Membrane</keyword>
<organism evidence="2 3">
    <name type="scientific">Paramicrosporidium saccamoebae</name>
    <dbReference type="NCBI Taxonomy" id="1246581"/>
    <lineage>
        <taxon>Eukaryota</taxon>
        <taxon>Fungi</taxon>
        <taxon>Fungi incertae sedis</taxon>
        <taxon>Cryptomycota</taxon>
        <taxon>Cryptomycota incertae sedis</taxon>
        <taxon>Paramicrosporidium</taxon>
    </lineage>
</organism>
<dbReference type="EMBL" id="MTSL01000208">
    <property type="protein sequence ID" value="PJF16747.1"/>
    <property type="molecule type" value="Genomic_DNA"/>
</dbReference>
<sequence length="226" mass="23496">MTVAAEQPASASLATAKHSALDFLLSTMQSPFTTQQQPGMQSGQFGSPSMQQVQGQMTGGLERMRDWLQNWIQNTADTLRVYVNQYPPLAAFLFTLLVLSAVPVSVYVVFALVTSAIFLTIALVSFSLVEGFILLTSGGILMAILGGIGLFTTIGFAVISSIYLGYRGFSFLASNVWQAGGQIGGQMKEAAQRMQQPGGYQSGLGGSSGLGGISGSVGASGGATSS</sequence>
<reference evidence="2 3" key="1">
    <citation type="submission" date="2016-10" db="EMBL/GenBank/DDBJ databases">
        <title>The genome of Paramicrosporidium saccamoebae is the missing link in understanding Cryptomycota and Microsporidia evolution.</title>
        <authorList>
            <person name="Quandt C.A."/>
            <person name="Beaudet D."/>
            <person name="Corsaro D."/>
            <person name="Michel R."/>
            <person name="Corradi N."/>
            <person name="James T."/>
        </authorList>
    </citation>
    <scope>NUCLEOTIDE SEQUENCE [LARGE SCALE GENOMIC DNA]</scope>
    <source>
        <strain evidence="2 3">KSL3</strain>
    </source>
</reference>
<keyword evidence="1" id="KW-1133">Transmembrane helix</keyword>
<evidence type="ECO:0000313" key="3">
    <source>
        <dbReference type="Proteomes" id="UP000240830"/>
    </source>
</evidence>
<name>A0A2H9TG39_9FUNG</name>
<keyword evidence="1" id="KW-0812">Transmembrane</keyword>
<accession>A0A2H9TG39</accession>
<gene>
    <name evidence="2" type="ORF">PSACC_03457</name>
</gene>
<dbReference type="Proteomes" id="UP000240830">
    <property type="component" value="Unassembled WGS sequence"/>
</dbReference>
<dbReference type="AlphaFoldDB" id="A0A2H9TG39"/>
<proteinExistence type="predicted"/>
<feature type="transmembrane region" description="Helical" evidence="1">
    <location>
        <begin position="89"/>
        <end position="110"/>
    </location>
</feature>
<evidence type="ECO:0000313" key="2">
    <source>
        <dbReference type="EMBL" id="PJF16747.1"/>
    </source>
</evidence>
<comment type="caution">
    <text evidence="2">The sequence shown here is derived from an EMBL/GenBank/DDBJ whole genome shotgun (WGS) entry which is preliminary data.</text>
</comment>
<evidence type="ECO:0000256" key="1">
    <source>
        <dbReference type="SAM" id="Phobius"/>
    </source>
</evidence>